<evidence type="ECO:0000256" key="6">
    <source>
        <dbReference type="ARBA" id="ARBA00022989"/>
    </source>
</evidence>
<dbReference type="EMBL" id="JAOYFB010000002">
    <property type="protein sequence ID" value="KAK4008011.1"/>
    <property type="molecule type" value="Genomic_DNA"/>
</dbReference>
<keyword evidence="10" id="KW-1185">Reference proteome</keyword>
<comment type="caution">
    <text evidence="9">The sequence shown here is derived from an EMBL/GenBank/DDBJ whole genome shotgun (WGS) entry which is preliminary data.</text>
</comment>
<keyword evidence="6" id="KW-1133">Transmembrane helix</keyword>
<dbReference type="InterPro" id="IPR027377">
    <property type="entry name" value="ZAR1/RTP1-5-like_Znf-3CxxC"/>
</dbReference>
<gene>
    <name evidence="9" type="ORF">OUZ56_013170</name>
</gene>
<evidence type="ECO:0000259" key="8">
    <source>
        <dbReference type="SMART" id="SM01328"/>
    </source>
</evidence>
<proteinExistence type="predicted"/>
<keyword evidence="2" id="KW-0812">Transmembrane</keyword>
<keyword evidence="5" id="KW-0862">Zinc</keyword>
<evidence type="ECO:0000256" key="1">
    <source>
        <dbReference type="ARBA" id="ARBA00004167"/>
    </source>
</evidence>
<name>A0ABQ9Z535_9CRUS</name>
<feature type="domain" description="3CxxC-type" evidence="8">
    <location>
        <begin position="155"/>
        <end position="278"/>
    </location>
</feature>
<comment type="subcellular location">
    <subcellularLocation>
        <location evidence="1">Membrane</location>
        <topology evidence="1">Single-pass membrane protein</topology>
    </subcellularLocation>
</comment>
<evidence type="ECO:0000256" key="5">
    <source>
        <dbReference type="ARBA" id="ARBA00022833"/>
    </source>
</evidence>
<evidence type="ECO:0000256" key="4">
    <source>
        <dbReference type="ARBA" id="ARBA00022771"/>
    </source>
</evidence>
<evidence type="ECO:0000256" key="7">
    <source>
        <dbReference type="ARBA" id="ARBA00023136"/>
    </source>
</evidence>
<dbReference type="InterPro" id="IPR026096">
    <property type="entry name" value="R-trans_p"/>
</dbReference>
<keyword evidence="7" id="KW-0472">Membrane</keyword>
<keyword evidence="4" id="KW-0863">Zinc-finger</keyword>
<dbReference type="Proteomes" id="UP001234178">
    <property type="component" value="Unassembled WGS sequence"/>
</dbReference>
<evidence type="ECO:0000313" key="10">
    <source>
        <dbReference type="Proteomes" id="UP001234178"/>
    </source>
</evidence>
<dbReference type="PANTHER" id="PTHR14402:SF10">
    <property type="entry name" value="3CXXC-TYPE DOMAIN-CONTAINING PROTEIN"/>
    <property type="match status" value="1"/>
</dbReference>
<sequence length="297" mass="34298">MSIPDYSSVCSDSEHEYSSDSGYSMESLQISSEQPLFTQFINVGVILPLINVELLPVHLVTHEYLTNDVQGDTIQHTPIPSNRRLIKWSLPPPSVALVPLPGWEPMPYGLESFWQSAFRWFFQPFLASHGHLWTLEPTELPPLSIEWPWHSVTYFAKVRFQCQCKRGWTSMKGRVVFWFRVRRQGEHIVSEALFKLFGQQCSFCSISDSINEFEFLTPLWYPEEIENAISFLASQVIVSYYGGADLPKLLPSDRFFRNSTTPSFIPHDSTRCQACRYGYWKRMLNHNCNKDAGHSKS</sequence>
<accession>A0ABQ9Z535</accession>
<protein>
    <recommendedName>
        <fullName evidence="8">3CxxC-type domain-containing protein</fullName>
    </recommendedName>
</protein>
<dbReference type="SMART" id="SM01328">
    <property type="entry name" value="zf-3CxxC"/>
    <property type="match status" value="1"/>
</dbReference>
<dbReference type="Pfam" id="PF13695">
    <property type="entry name" value="Zn_ribbon_3CxxC"/>
    <property type="match status" value="1"/>
</dbReference>
<keyword evidence="3" id="KW-0479">Metal-binding</keyword>
<evidence type="ECO:0000313" key="9">
    <source>
        <dbReference type="EMBL" id="KAK4008011.1"/>
    </source>
</evidence>
<evidence type="ECO:0000256" key="3">
    <source>
        <dbReference type="ARBA" id="ARBA00022723"/>
    </source>
</evidence>
<evidence type="ECO:0000256" key="2">
    <source>
        <dbReference type="ARBA" id="ARBA00022692"/>
    </source>
</evidence>
<dbReference type="PANTHER" id="PTHR14402">
    <property type="entry name" value="RECEPTOR TRANSPORTING PROTEIN"/>
    <property type="match status" value="1"/>
</dbReference>
<organism evidence="9 10">
    <name type="scientific">Daphnia magna</name>
    <dbReference type="NCBI Taxonomy" id="35525"/>
    <lineage>
        <taxon>Eukaryota</taxon>
        <taxon>Metazoa</taxon>
        <taxon>Ecdysozoa</taxon>
        <taxon>Arthropoda</taxon>
        <taxon>Crustacea</taxon>
        <taxon>Branchiopoda</taxon>
        <taxon>Diplostraca</taxon>
        <taxon>Cladocera</taxon>
        <taxon>Anomopoda</taxon>
        <taxon>Daphniidae</taxon>
        <taxon>Daphnia</taxon>
    </lineage>
</organism>
<reference evidence="9 10" key="1">
    <citation type="journal article" date="2023" name="Nucleic Acids Res.">
        <title>The hologenome of Daphnia magna reveals possible DNA methylation and microbiome-mediated evolution of the host genome.</title>
        <authorList>
            <person name="Chaturvedi A."/>
            <person name="Li X."/>
            <person name="Dhandapani V."/>
            <person name="Marshall H."/>
            <person name="Kissane S."/>
            <person name="Cuenca-Cambronero M."/>
            <person name="Asole G."/>
            <person name="Calvet F."/>
            <person name="Ruiz-Romero M."/>
            <person name="Marangio P."/>
            <person name="Guigo R."/>
            <person name="Rago D."/>
            <person name="Mirbahai L."/>
            <person name="Eastwood N."/>
            <person name="Colbourne J.K."/>
            <person name="Zhou J."/>
            <person name="Mallon E."/>
            <person name="Orsini L."/>
        </authorList>
    </citation>
    <scope>NUCLEOTIDE SEQUENCE [LARGE SCALE GENOMIC DNA]</scope>
    <source>
        <strain evidence="9">LRV0_1</strain>
    </source>
</reference>